<dbReference type="AlphaFoldDB" id="T1GWR0"/>
<dbReference type="OMA" id="EHERMMI"/>
<reference evidence="2" key="1">
    <citation type="submission" date="2013-02" db="EMBL/GenBank/DDBJ databases">
        <authorList>
            <person name="Hughes D."/>
        </authorList>
    </citation>
    <scope>NUCLEOTIDE SEQUENCE</scope>
    <source>
        <strain>Durham</strain>
        <strain evidence="2">NC isolate 2 -- Noor lab</strain>
    </source>
</reference>
<dbReference type="Proteomes" id="UP000015102">
    <property type="component" value="Unassembled WGS sequence"/>
</dbReference>
<dbReference type="STRING" id="36166.T1GWR0"/>
<proteinExistence type="predicted"/>
<organism evidence="1 2">
    <name type="scientific">Megaselia scalaris</name>
    <name type="common">Humpbacked fly</name>
    <name type="synonym">Phora scalaris</name>
    <dbReference type="NCBI Taxonomy" id="36166"/>
    <lineage>
        <taxon>Eukaryota</taxon>
        <taxon>Metazoa</taxon>
        <taxon>Ecdysozoa</taxon>
        <taxon>Arthropoda</taxon>
        <taxon>Hexapoda</taxon>
        <taxon>Insecta</taxon>
        <taxon>Pterygota</taxon>
        <taxon>Neoptera</taxon>
        <taxon>Endopterygota</taxon>
        <taxon>Diptera</taxon>
        <taxon>Brachycera</taxon>
        <taxon>Muscomorpha</taxon>
        <taxon>Platypezoidea</taxon>
        <taxon>Phoridae</taxon>
        <taxon>Megaseliini</taxon>
        <taxon>Megaselia</taxon>
    </lineage>
</organism>
<evidence type="ECO:0000313" key="1">
    <source>
        <dbReference type="EnsemblMetazoa" id="MESCA008239-PA"/>
    </source>
</evidence>
<keyword evidence="2" id="KW-1185">Reference proteome</keyword>
<accession>T1GWR0</accession>
<name>T1GWR0_MEGSC</name>
<sequence>MSQDKFLDEDERYLQTAQNYHPVRNKSVLETPNKYYDDMYDSCSESTEIDLQDFNFDLEKYWEDLEKPPSPIDLDIQERNMNKNMKVKNVNVGIDCYNNGRPIELHDREHERMMIKKSLLEGMPSPPQEEEDENHFGIFASAPSPFHRTHKIYPETIPNYKYNNFYASDECDGSCSNNNNISQPQANRGNSALSLINNIFSIYKPNKYSPVNCQLNNEPKPDPCKKMNVPSTTRPLGCGPHSTHTSEFMPSMKRPLIISSEHPHFKIIPEKTGLKISPLYRFEFGDKSKHKLTSTARPLLFPH</sequence>
<dbReference type="HOGENOM" id="CLU_080004_0_0_1"/>
<reference evidence="1" key="2">
    <citation type="submission" date="2015-06" db="UniProtKB">
        <authorList>
            <consortium name="EnsemblMetazoa"/>
        </authorList>
    </citation>
    <scope>IDENTIFICATION</scope>
</reference>
<dbReference type="EnsemblMetazoa" id="MESCA008239-RA">
    <property type="protein sequence ID" value="MESCA008239-PA"/>
    <property type="gene ID" value="MESCA008239"/>
</dbReference>
<evidence type="ECO:0000313" key="2">
    <source>
        <dbReference type="Proteomes" id="UP000015102"/>
    </source>
</evidence>
<dbReference type="EMBL" id="CAQQ02142920">
    <property type="status" value="NOT_ANNOTATED_CDS"/>
    <property type="molecule type" value="Genomic_DNA"/>
</dbReference>
<protein>
    <submittedName>
        <fullName evidence="1">Uncharacterized protein</fullName>
    </submittedName>
</protein>